<dbReference type="InterPro" id="IPR036890">
    <property type="entry name" value="HATPase_C_sf"/>
</dbReference>
<evidence type="ECO:0000259" key="9">
    <source>
        <dbReference type="PROSITE" id="PS50109"/>
    </source>
</evidence>
<keyword evidence="4" id="KW-0547">Nucleotide-binding</keyword>
<dbReference type="Pfam" id="PF02518">
    <property type="entry name" value="HATPase_c"/>
    <property type="match status" value="1"/>
</dbReference>
<name>A0ABZ0GTG0_9GAMM</name>
<keyword evidence="7" id="KW-0902">Two-component regulatory system</keyword>
<evidence type="ECO:0000259" key="10">
    <source>
        <dbReference type="PROSITE" id="PS50112"/>
    </source>
</evidence>
<dbReference type="RefSeq" id="WP_348397808.1">
    <property type="nucleotide sequence ID" value="NZ_CP136600.1"/>
</dbReference>
<protein>
    <recommendedName>
        <fullName evidence="2">histidine kinase</fullName>
        <ecNumber evidence="2">2.7.13.3</ecNumber>
    </recommendedName>
</protein>
<keyword evidence="8" id="KW-0472">Membrane</keyword>
<dbReference type="SUPFAM" id="SSF55874">
    <property type="entry name" value="ATPase domain of HSP90 chaperone/DNA topoisomerase II/histidine kinase"/>
    <property type="match status" value="1"/>
</dbReference>
<keyword evidence="12" id="KW-1185">Reference proteome</keyword>
<dbReference type="Gene3D" id="3.30.565.10">
    <property type="entry name" value="Histidine kinase-like ATPase, C-terminal domain"/>
    <property type="match status" value="1"/>
</dbReference>
<evidence type="ECO:0000256" key="1">
    <source>
        <dbReference type="ARBA" id="ARBA00000085"/>
    </source>
</evidence>
<dbReference type="Proteomes" id="UP001301442">
    <property type="component" value="Chromosome"/>
</dbReference>
<dbReference type="InterPro" id="IPR004358">
    <property type="entry name" value="Sig_transdc_His_kin-like_C"/>
</dbReference>
<dbReference type="GO" id="GO:0005524">
    <property type="term" value="F:ATP binding"/>
    <property type="evidence" value="ECO:0007669"/>
    <property type="project" value="UniProtKB-KW"/>
</dbReference>
<evidence type="ECO:0000256" key="6">
    <source>
        <dbReference type="ARBA" id="ARBA00022840"/>
    </source>
</evidence>
<dbReference type="PANTHER" id="PTHR43065:SF46">
    <property type="entry name" value="C4-DICARBOXYLATE TRANSPORT SENSOR PROTEIN DCTB"/>
    <property type="match status" value="1"/>
</dbReference>
<proteinExistence type="predicted"/>
<evidence type="ECO:0000256" key="7">
    <source>
        <dbReference type="ARBA" id="ARBA00023012"/>
    </source>
</evidence>
<keyword evidence="3" id="KW-0808">Transferase</keyword>
<gene>
    <name evidence="11" type="ORF">RI844_07415</name>
</gene>
<dbReference type="PANTHER" id="PTHR43065">
    <property type="entry name" value="SENSOR HISTIDINE KINASE"/>
    <property type="match status" value="1"/>
</dbReference>
<dbReference type="EMBL" id="CP136600">
    <property type="protein sequence ID" value="WOH39041.1"/>
    <property type="molecule type" value="Genomic_DNA"/>
</dbReference>
<keyword evidence="8" id="KW-1133">Transmembrane helix</keyword>
<keyword evidence="5" id="KW-0418">Kinase</keyword>
<dbReference type="PROSITE" id="PS50112">
    <property type="entry name" value="PAS"/>
    <property type="match status" value="1"/>
</dbReference>
<dbReference type="InterPro" id="IPR003594">
    <property type="entry name" value="HATPase_dom"/>
</dbReference>
<evidence type="ECO:0000256" key="8">
    <source>
        <dbReference type="SAM" id="Phobius"/>
    </source>
</evidence>
<feature type="domain" description="PAS" evidence="10">
    <location>
        <begin position="111"/>
        <end position="147"/>
    </location>
</feature>
<evidence type="ECO:0000256" key="4">
    <source>
        <dbReference type="ARBA" id="ARBA00022741"/>
    </source>
</evidence>
<dbReference type="PROSITE" id="PS50109">
    <property type="entry name" value="HIS_KIN"/>
    <property type="match status" value="1"/>
</dbReference>
<evidence type="ECO:0000313" key="12">
    <source>
        <dbReference type="Proteomes" id="UP001301442"/>
    </source>
</evidence>
<feature type="transmembrane region" description="Helical" evidence="8">
    <location>
        <begin position="7"/>
        <end position="27"/>
    </location>
</feature>
<feature type="domain" description="Histidine kinase" evidence="9">
    <location>
        <begin position="230"/>
        <end position="450"/>
    </location>
</feature>
<keyword evidence="6 11" id="KW-0067">ATP-binding</keyword>
<reference evidence="11 12" key="1">
    <citation type="submission" date="2023-09" db="EMBL/GenBank/DDBJ databases">
        <authorList>
            <person name="Qi X."/>
        </authorList>
    </citation>
    <scope>NUCLEOTIDE SEQUENCE [LARGE SCALE GENOMIC DNA]</scope>
    <source>
        <strain evidence="11 12">S1-1</strain>
    </source>
</reference>
<feature type="transmembrane region" description="Helical" evidence="8">
    <location>
        <begin position="33"/>
        <end position="55"/>
    </location>
</feature>
<evidence type="ECO:0000256" key="3">
    <source>
        <dbReference type="ARBA" id="ARBA00022679"/>
    </source>
</evidence>
<comment type="catalytic activity">
    <reaction evidence="1">
        <text>ATP + protein L-histidine = ADP + protein N-phospho-L-histidine.</text>
        <dbReference type="EC" id="2.7.13.3"/>
    </reaction>
</comment>
<dbReference type="EC" id="2.7.13.3" evidence="2"/>
<dbReference type="PRINTS" id="PR00344">
    <property type="entry name" value="BCTRLSENSOR"/>
</dbReference>
<sequence>MAFKKFSLMIAMRTALIMLTLIFLTFLLTTPGYHAATLLTSLFLIVQCILVFRFITKTNAELARFLDAARYADFSQRFELKELGSGFGELGSAFTDILKRFQAVRTSQEKELRHLKALIEHVPVPLMSVHADSTLTLWNNSARRLFGSNHVTKVEDLAQFGEQFSRHIKSVGAGERRLVTFEVDDMEQQLTILSTQIIIADKQERLLSMQNIQSELDVVQLQAWQDLVRVLTHEIMNSITPVASLSKTAVDLLEDAKSKIIDHPDLVESLVDVSDAVQTVARRSDGLTKFVGSYRRLTRLPPPNKQVVKLRDIFSQVSTLATQQWLEKGISFNANIEPSELDINVDKDMIEQLLINLLQNAEQALMSVTNPTVTMNASLNKRGHVVIDISDNGAGVPDDIAKKIFVPFFTTKKEGSGVGLALTRQVMVAHGGNVKLERSPLGGALFRLTF</sequence>
<dbReference type="SMART" id="SM00387">
    <property type="entry name" value="HATPase_c"/>
    <property type="match status" value="1"/>
</dbReference>
<keyword evidence="8" id="KW-0812">Transmembrane</keyword>
<evidence type="ECO:0000256" key="5">
    <source>
        <dbReference type="ARBA" id="ARBA00022777"/>
    </source>
</evidence>
<organism evidence="11 12">
    <name type="scientific">Thalassotalea fonticola</name>
    <dbReference type="NCBI Taxonomy" id="3065649"/>
    <lineage>
        <taxon>Bacteria</taxon>
        <taxon>Pseudomonadati</taxon>
        <taxon>Pseudomonadota</taxon>
        <taxon>Gammaproteobacteria</taxon>
        <taxon>Alteromonadales</taxon>
        <taxon>Colwelliaceae</taxon>
        <taxon>Thalassotalea</taxon>
    </lineage>
</organism>
<dbReference type="InterPro" id="IPR000014">
    <property type="entry name" value="PAS"/>
</dbReference>
<evidence type="ECO:0000256" key="2">
    <source>
        <dbReference type="ARBA" id="ARBA00012438"/>
    </source>
</evidence>
<evidence type="ECO:0000313" key="11">
    <source>
        <dbReference type="EMBL" id="WOH39041.1"/>
    </source>
</evidence>
<dbReference type="InterPro" id="IPR005467">
    <property type="entry name" value="His_kinase_dom"/>
</dbReference>
<accession>A0ABZ0GTG0</accession>